<dbReference type="STRING" id="698758.AXY_17250"/>
<dbReference type="InterPro" id="IPR021509">
    <property type="entry name" value="DUF3169"/>
</dbReference>
<keyword evidence="3" id="KW-1185">Reference proteome</keyword>
<dbReference type="Proteomes" id="UP000006294">
    <property type="component" value="Chromosome"/>
</dbReference>
<dbReference type="AlphaFoldDB" id="K0J3V4"/>
<dbReference type="eggNOG" id="ENOG5032T9Z">
    <property type="taxonomic scope" value="Bacteria"/>
</dbReference>
<feature type="transmembrane region" description="Helical" evidence="1">
    <location>
        <begin position="122"/>
        <end position="139"/>
    </location>
</feature>
<feature type="transmembrane region" description="Helical" evidence="1">
    <location>
        <begin position="215"/>
        <end position="233"/>
    </location>
</feature>
<reference evidence="2 3" key="1">
    <citation type="submission" date="2011-01" db="EMBL/GenBank/DDBJ databases">
        <title>Whole genome sequence of Amphibacillus xylinus NBRC 15112.</title>
        <authorList>
            <person name="Nakazawa H."/>
            <person name="Katano Y."/>
            <person name="Nakamura S."/>
            <person name="Sasagawa M."/>
            <person name="Fukada J."/>
            <person name="Arai T."/>
            <person name="Sasakura N."/>
            <person name="Mochizuki D."/>
            <person name="Hosoyama A."/>
            <person name="Harada K."/>
            <person name="Horikawa H."/>
            <person name="Kato Y."/>
            <person name="Harada T."/>
            <person name="Sasaki K."/>
            <person name="Sekiguchi M."/>
            <person name="Hodoyama M."/>
            <person name="Nishiko R."/>
            <person name="Narita H."/>
            <person name="Hanamaki A."/>
            <person name="Hata C."/>
            <person name="Konno Y."/>
            <person name="Niimura Y."/>
            <person name="Yamazaki S."/>
            <person name="Fujita N."/>
        </authorList>
    </citation>
    <scope>NUCLEOTIDE SEQUENCE [LARGE SCALE GENOMIC DNA]</scope>
    <source>
        <strain evidence="3">ATCC 51415 / DSM 6626 / JCM 7361 / LMG 17667 / NBRC 15112 / Ep01</strain>
    </source>
</reference>
<feature type="transmembrane region" description="Helical" evidence="1">
    <location>
        <begin position="12"/>
        <end position="33"/>
    </location>
</feature>
<evidence type="ECO:0000313" key="3">
    <source>
        <dbReference type="Proteomes" id="UP000006294"/>
    </source>
</evidence>
<feature type="transmembrane region" description="Helical" evidence="1">
    <location>
        <begin position="190"/>
        <end position="209"/>
    </location>
</feature>
<keyword evidence="1" id="KW-0812">Transmembrane</keyword>
<accession>K0J3V4</accession>
<feature type="transmembrane region" description="Helical" evidence="1">
    <location>
        <begin position="45"/>
        <end position="65"/>
    </location>
</feature>
<feature type="transmembrane region" description="Helical" evidence="1">
    <location>
        <begin position="99"/>
        <end position="116"/>
    </location>
</feature>
<evidence type="ECO:0000256" key="1">
    <source>
        <dbReference type="SAM" id="Phobius"/>
    </source>
</evidence>
<evidence type="ECO:0008006" key="4">
    <source>
        <dbReference type="Google" id="ProtNLM"/>
    </source>
</evidence>
<dbReference type="EMBL" id="AP012050">
    <property type="protein sequence ID" value="BAM47857.1"/>
    <property type="molecule type" value="Genomic_DNA"/>
</dbReference>
<keyword evidence="1" id="KW-1133">Transmembrane helix</keyword>
<organism evidence="2 3">
    <name type="scientific">Amphibacillus xylanus (strain ATCC 51415 / DSM 6626 / JCM 7361 / LMG 17667 / NBRC 15112 / Ep01)</name>
    <dbReference type="NCBI Taxonomy" id="698758"/>
    <lineage>
        <taxon>Bacteria</taxon>
        <taxon>Bacillati</taxon>
        <taxon>Bacillota</taxon>
        <taxon>Bacilli</taxon>
        <taxon>Bacillales</taxon>
        <taxon>Bacillaceae</taxon>
        <taxon>Amphibacillus</taxon>
    </lineage>
</organism>
<dbReference type="Pfam" id="PF11368">
    <property type="entry name" value="DUF3169"/>
    <property type="match status" value="1"/>
</dbReference>
<dbReference type="KEGG" id="axl:AXY_17250"/>
<name>K0J3V4_AMPXN</name>
<dbReference type="RefSeq" id="WP_015010448.1">
    <property type="nucleotide sequence ID" value="NC_018704.1"/>
</dbReference>
<sequence>MSQKKRDQLKMLKLMGFGAITGVGLSILFFFVNRVTINFDFLIEYSLYIQIAVVIIFFLPTVYWIQSAKKIINMRDETIDVDDDLHSEALERLLYKGLLFNRLYLILNFLSAGLAFDFSNRYFIISILVFLVTILPGSMNEVKIIRLIQAKDPMKQGDPTSIKFNKTYFESLDESEKNQVYQVTYHTFKFMEYTFIVAFGLTLALKMYFDMGNAPMLTVGLLWLIQSIVYFYYSKKYSKFQTFV</sequence>
<evidence type="ECO:0000313" key="2">
    <source>
        <dbReference type="EMBL" id="BAM47857.1"/>
    </source>
</evidence>
<protein>
    <recommendedName>
        <fullName evidence="4">DUF3169 family protein</fullName>
    </recommendedName>
</protein>
<gene>
    <name evidence="2" type="ordered locus">AXY_17250</name>
</gene>
<dbReference type="HOGENOM" id="CLU_093166_0_0_9"/>
<proteinExistence type="predicted"/>
<keyword evidence="1" id="KW-0472">Membrane</keyword>